<evidence type="ECO:0000256" key="6">
    <source>
        <dbReference type="ARBA" id="ARBA00033335"/>
    </source>
</evidence>
<evidence type="ECO:0000256" key="8">
    <source>
        <dbReference type="RuleBase" id="RU004335"/>
    </source>
</evidence>
<evidence type="ECO:0000256" key="5">
    <source>
        <dbReference type="ARBA" id="ARBA00023295"/>
    </source>
</evidence>
<gene>
    <name evidence="10" type="ORF">H0E87_027567</name>
</gene>
<dbReference type="InterPro" id="IPR000490">
    <property type="entry name" value="Glyco_hydro_17"/>
</dbReference>
<name>A0A8T2X0F0_POPDE</name>
<evidence type="ECO:0000256" key="9">
    <source>
        <dbReference type="RuleBase" id="RU004336"/>
    </source>
</evidence>
<comment type="similarity">
    <text evidence="2 8">Belongs to the glycosyl hydrolase 17 family.</text>
</comment>
<proteinExistence type="inferred from homology"/>
<reference evidence="10" key="1">
    <citation type="journal article" date="2021" name="J. Hered.">
        <title>Genome Assembly of Salicaceae Populus deltoides (Eastern Cottonwood) I-69 Based on Nanopore Sequencing and Hi-C Technologies.</title>
        <authorList>
            <person name="Bai S."/>
            <person name="Wu H."/>
            <person name="Zhang J."/>
            <person name="Pan Z."/>
            <person name="Zhao W."/>
            <person name="Li Z."/>
            <person name="Tong C."/>
        </authorList>
    </citation>
    <scope>NUCLEOTIDE SEQUENCE</scope>
    <source>
        <tissue evidence="10">Leaf</tissue>
    </source>
</reference>
<evidence type="ECO:0000256" key="7">
    <source>
        <dbReference type="ARBA" id="ARBA00033417"/>
    </source>
</evidence>
<dbReference type="PROSITE" id="PS00587">
    <property type="entry name" value="GLYCOSYL_HYDROL_F17"/>
    <property type="match status" value="1"/>
</dbReference>
<evidence type="ECO:0000256" key="4">
    <source>
        <dbReference type="ARBA" id="ARBA00022801"/>
    </source>
</evidence>
<keyword evidence="11" id="KW-1185">Reference proteome</keyword>
<dbReference type="Pfam" id="PF00332">
    <property type="entry name" value="Glyco_hydro_17"/>
    <property type="match status" value="1"/>
</dbReference>
<evidence type="ECO:0000313" key="11">
    <source>
        <dbReference type="Proteomes" id="UP000807159"/>
    </source>
</evidence>
<dbReference type="Proteomes" id="UP000807159">
    <property type="component" value="Chromosome 16"/>
</dbReference>
<accession>A0A8T2X0F0</accession>
<comment type="catalytic activity">
    <reaction evidence="1">
        <text>Hydrolysis of (1-&gt;3)-beta-D-glucosidic linkages in (1-&gt;3)-beta-D-glucans.</text>
        <dbReference type="EC" id="3.2.1.39"/>
    </reaction>
</comment>
<dbReference type="Gene3D" id="3.20.20.80">
    <property type="entry name" value="Glycosidases"/>
    <property type="match status" value="1"/>
</dbReference>
<dbReference type="SUPFAM" id="SSF51445">
    <property type="entry name" value="(Trans)glycosidases"/>
    <property type="match status" value="1"/>
</dbReference>
<comment type="caution">
    <text evidence="10">The sequence shown here is derived from an EMBL/GenBank/DDBJ whole genome shotgun (WGS) entry which is preliminary data.</text>
</comment>
<evidence type="ECO:0000256" key="1">
    <source>
        <dbReference type="ARBA" id="ARBA00000382"/>
    </source>
</evidence>
<dbReference type="InterPro" id="IPR017853">
    <property type="entry name" value="GH"/>
</dbReference>
<evidence type="ECO:0000256" key="3">
    <source>
        <dbReference type="ARBA" id="ARBA00012780"/>
    </source>
</evidence>
<dbReference type="GO" id="GO:0042973">
    <property type="term" value="F:glucan endo-1,3-beta-D-glucosidase activity"/>
    <property type="evidence" value="ECO:0007669"/>
    <property type="project" value="UniProtKB-EC"/>
</dbReference>
<dbReference type="EC" id="3.2.1.39" evidence="3"/>
<protein>
    <recommendedName>
        <fullName evidence="3">glucan endo-1,3-beta-D-glucosidase</fullName>
        <ecNumber evidence="3">3.2.1.39</ecNumber>
    </recommendedName>
    <alternativeName>
        <fullName evidence="6">(1-&gt;3)-beta-glucan endohydrolase</fullName>
    </alternativeName>
    <alternativeName>
        <fullName evidence="7">Beta-1,3-endoglucanase</fullName>
    </alternativeName>
</protein>
<dbReference type="AlphaFoldDB" id="A0A8T2X0F0"/>
<dbReference type="EMBL" id="JACEGQ020000016">
    <property type="protein sequence ID" value="KAH8486142.1"/>
    <property type="molecule type" value="Genomic_DNA"/>
</dbReference>
<keyword evidence="4 9" id="KW-0378">Hydrolase</keyword>
<evidence type="ECO:0000256" key="2">
    <source>
        <dbReference type="ARBA" id="ARBA00008773"/>
    </source>
</evidence>
<keyword evidence="5 9" id="KW-0326">Glycosidase</keyword>
<sequence>MQLQMGTQIFHKTAFFVGSTHPVTDGLINVYYNAFDGNFDTLVAALNKLGYGDQMPIVIGEVGWPTDGAIGANLTAARVFNQQGLEQRVLYSQETLKDTRGFSRSFDGQAKYALNLAWFG</sequence>
<dbReference type="InterPro" id="IPR044965">
    <property type="entry name" value="Glyco_hydro_17_plant"/>
</dbReference>
<dbReference type="PANTHER" id="PTHR32227">
    <property type="entry name" value="GLUCAN ENDO-1,3-BETA-GLUCOSIDASE BG1-RELATED-RELATED"/>
    <property type="match status" value="1"/>
</dbReference>
<dbReference type="GO" id="GO:0005975">
    <property type="term" value="P:carbohydrate metabolic process"/>
    <property type="evidence" value="ECO:0007669"/>
    <property type="project" value="InterPro"/>
</dbReference>
<organism evidence="10 11">
    <name type="scientific">Populus deltoides</name>
    <name type="common">Eastern poplar</name>
    <name type="synonym">Eastern cottonwood</name>
    <dbReference type="NCBI Taxonomy" id="3696"/>
    <lineage>
        <taxon>Eukaryota</taxon>
        <taxon>Viridiplantae</taxon>
        <taxon>Streptophyta</taxon>
        <taxon>Embryophyta</taxon>
        <taxon>Tracheophyta</taxon>
        <taxon>Spermatophyta</taxon>
        <taxon>Magnoliopsida</taxon>
        <taxon>eudicotyledons</taxon>
        <taxon>Gunneridae</taxon>
        <taxon>Pentapetalae</taxon>
        <taxon>rosids</taxon>
        <taxon>fabids</taxon>
        <taxon>Malpighiales</taxon>
        <taxon>Salicaceae</taxon>
        <taxon>Saliceae</taxon>
        <taxon>Populus</taxon>
    </lineage>
</organism>
<evidence type="ECO:0000313" key="10">
    <source>
        <dbReference type="EMBL" id="KAH8486142.1"/>
    </source>
</evidence>